<dbReference type="KEGG" id="lpil:LIP_1435"/>
<evidence type="ECO:0000313" key="4">
    <source>
        <dbReference type="Proteomes" id="UP000065807"/>
    </source>
</evidence>
<evidence type="ECO:0000259" key="2">
    <source>
        <dbReference type="Pfam" id="PF04608"/>
    </source>
</evidence>
<evidence type="ECO:0000313" key="3">
    <source>
        <dbReference type="EMBL" id="BAS27284.1"/>
    </source>
</evidence>
<dbReference type="CDD" id="cd06971">
    <property type="entry name" value="PgpA"/>
    <property type="match status" value="1"/>
</dbReference>
<reference evidence="4" key="1">
    <citation type="submission" date="2015-07" db="EMBL/GenBank/DDBJ databases">
        <title>Complete genome sequence and phylogenetic analysis of Limnochorda pilosa.</title>
        <authorList>
            <person name="Watanabe M."/>
            <person name="Kojima H."/>
            <person name="Fukui M."/>
        </authorList>
    </citation>
    <scope>NUCLEOTIDE SEQUENCE [LARGE SCALE GENOMIC DNA]</scope>
    <source>
        <strain evidence="4">HC45</strain>
    </source>
</reference>
<dbReference type="InterPro" id="IPR036681">
    <property type="entry name" value="PgpA-like_sf"/>
</dbReference>
<dbReference type="GO" id="GO:0006629">
    <property type="term" value="P:lipid metabolic process"/>
    <property type="evidence" value="ECO:0007669"/>
    <property type="project" value="InterPro"/>
</dbReference>
<dbReference type="Proteomes" id="UP000065807">
    <property type="component" value="Chromosome"/>
</dbReference>
<feature type="region of interest" description="Disordered" evidence="1">
    <location>
        <begin position="153"/>
        <end position="179"/>
    </location>
</feature>
<protein>
    <submittedName>
        <fullName evidence="3">Phosphatidylglycerophosphatase</fullName>
    </submittedName>
</protein>
<dbReference type="Pfam" id="PF04608">
    <property type="entry name" value="PgpA"/>
    <property type="match status" value="1"/>
</dbReference>
<dbReference type="InterPro" id="IPR007686">
    <property type="entry name" value="YutG/PgpA"/>
</dbReference>
<reference evidence="4" key="2">
    <citation type="journal article" date="2016" name="Int. J. Syst. Evol. Microbiol.">
        <title>Complete genome sequence and cell structure of Limnochorda pilosa, a Gram-negative spore-former within the phylum Firmicutes.</title>
        <authorList>
            <person name="Watanabe M."/>
            <person name="Kojima H."/>
            <person name="Fukui M."/>
        </authorList>
    </citation>
    <scope>NUCLEOTIDE SEQUENCE [LARGE SCALE GENOMIC DNA]</scope>
    <source>
        <strain evidence="4">HC45</strain>
    </source>
</reference>
<keyword evidence="4" id="KW-1185">Reference proteome</keyword>
<feature type="domain" description="YutG/PgpA" evidence="2">
    <location>
        <begin position="46"/>
        <end position="149"/>
    </location>
</feature>
<evidence type="ECO:0000256" key="1">
    <source>
        <dbReference type="SAM" id="MobiDB-lite"/>
    </source>
</evidence>
<dbReference type="AlphaFoldDB" id="A0A0K2SKC4"/>
<sequence length="179" mass="19435">MHEAAGEALRRRGVRVEDVVRVACDIARERRPQVTFAECRTHLEKVLEKREVLYAILTGVVLDELAEAGTLPEPLQEAIASDLPLYGIDEILATSITNIYGAVSLTRFGYLDKKKPGVVGDLNRHRNGRVHTFMDDLVAALVAATLARMEHSAQKGAGRLTKPEVTADAQEGLPPAASG</sequence>
<dbReference type="STRING" id="1555112.LIP_1435"/>
<dbReference type="GO" id="GO:0008962">
    <property type="term" value="F:phosphatidylglycerophosphatase activity"/>
    <property type="evidence" value="ECO:0007669"/>
    <property type="project" value="InterPro"/>
</dbReference>
<dbReference type="SUPFAM" id="SSF101307">
    <property type="entry name" value="YutG-like"/>
    <property type="match status" value="1"/>
</dbReference>
<accession>A0A0K2SKC4</accession>
<gene>
    <name evidence="3" type="ORF">LIP_1435</name>
</gene>
<dbReference type="Gene3D" id="1.10.3760.10">
    <property type="entry name" value="PgpA-like"/>
    <property type="match status" value="1"/>
</dbReference>
<dbReference type="EMBL" id="AP014924">
    <property type="protein sequence ID" value="BAS27284.1"/>
    <property type="molecule type" value="Genomic_DNA"/>
</dbReference>
<dbReference type="PIRSF" id="PIRSF019587">
    <property type="entry name" value="PGPase"/>
    <property type="match status" value="1"/>
</dbReference>
<name>A0A0K2SKC4_LIMPI</name>
<organism evidence="3 4">
    <name type="scientific">Limnochorda pilosa</name>
    <dbReference type="NCBI Taxonomy" id="1555112"/>
    <lineage>
        <taxon>Bacteria</taxon>
        <taxon>Bacillati</taxon>
        <taxon>Bacillota</taxon>
        <taxon>Limnochordia</taxon>
        <taxon>Limnochordales</taxon>
        <taxon>Limnochordaceae</taxon>
        <taxon>Limnochorda</taxon>
    </lineage>
</organism>
<proteinExistence type="predicted"/>
<dbReference type="InterPro" id="IPR026038">
    <property type="entry name" value="Put_PGPase"/>
</dbReference>